<feature type="compositionally biased region" description="Polar residues" evidence="1">
    <location>
        <begin position="163"/>
        <end position="176"/>
    </location>
</feature>
<proteinExistence type="predicted"/>
<reference evidence="3" key="1">
    <citation type="submission" date="2016-05" db="EMBL/GenBank/DDBJ databases">
        <title>Comparative genomics of biotechnologically important yeasts.</title>
        <authorList>
            <consortium name="DOE Joint Genome Institute"/>
            <person name="Riley R."/>
            <person name="Haridas S."/>
            <person name="Wolfe K.H."/>
            <person name="Lopes M.R."/>
            <person name="Hittinger C.T."/>
            <person name="Goker M."/>
            <person name="Salamov A."/>
            <person name="Wisecaver J."/>
            <person name="Long T.M."/>
            <person name="Aerts A.L."/>
            <person name="Barry K."/>
            <person name="Choi C."/>
            <person name="Clum A."/>
            <person name="Coughlan A.Y."/>
            <person name="Deshpande S."/>
            <person name="Douglass A.P."/>
            <person name="Hanson S.J."/>
            <person name="Klenk H.-P."/>
            <person name="Labutti K."/>
            <person name="Lapidus A."/>
            <person name="Lindquist E."/>
            <person name="Lipzen A."/>
            <person name="Meier-Kolthoff J.P."/>
            <person name="Ohm R.A."/>
            <person name="Otillar R.P."/>
            <person name="Pangilinan J."/>
            <person name="Peng Y."/>
            <person name="Rokas A."/>
            <person name="Rosa C.A."/>
            <person name="Scheuner C."/>
            <person name="Sibirny A.A."/>
            <person name="Slot J.C."/>
            <person name="Stielow J.B."/>
            <person name="Sun H."/>
            <person name="Kurtzman C.P."/>
            <person name="Blackwell M."/>
            <person name="Grigoriev I.V."/>
            <person name="Jeffries T.W."/>
        </authorList>
    </citation>
    <scope>NUCLEOTIDE SEQUENCE [LARGE SCALE GENOMIC DNA]</scope>
    <source>
        <strain evidence="3">NRRL Y-2460</strain>
    </source>
</reference>
<accession>A0A1E4TZH6</accession>
<dbReference type="EMBL" id="KV454012">
    <property type="protein sequence ID" value="ODV97088.1"/>
    <property type="molecule type" value="Genomic_DNA"/>
</dbReference>
<feature type="compositionally biased region" description="Polar residues" evidence="1">
    <location>
        <begin position="15"/>
        <end position="36"/>
    </location>
</feature>
<feature type="compositionally biased region" description="Basic and acidic residues" evidence="1">
    <location>
        <begin position="143"/>
        <end position="160"/>
    </location>
</feature>
<keyword evidence="3" id="KW-1185">Reference proteome</keyword>
<organism evidence="2 3">
    <name type="scientific">Pachysolen tannophilus NRRL Y-2460</name>
    <dbReference type="NCBI Taxonomy" id="669874"/>
    <lineage>
        <taxon>Eukaryota</taxon>
        <taxon>Fungi</taxon>
        <taxon>Dikarya</taxon>
        <taxon>Ascomycota</taxon>
        <taxon>Saccharomycotina</taxon>
        <taxon>Pichiomycetes</taxon>
        <taxon>Pachysolenaceae</taxon>
        <taxon>Pachysolen</taxon>
    </lineage>
</organism>
<name>A0A1E4TZH6_PACTA</name>
<evidence type="ECO:0000313" key="3">
    <source>
        <dbReference type="Proteomes" id="UP000094236"/>
    </source>
</evidence>
<dbReference type="Proteomes" id="UP000094236">
    <property type="component" value="Unassembled WGS sequence"/>
</dbReference>
<gene>
    <name evidence="2" type="ORF">PACTADRAFT_74658</name>
</gene>
<feature type="compositionally biased region" description="Basic and acidic residues" evidence="1">
    <location>
        <begin position="124"/>
        <end position="134"/>
    </location>
</feature>
<evidence type="ECO:0000313" key="2">
    <source>
        <dbReference type="EMBL" id="ODV97088.1"/>
    </source>
</evidence>
<feature type="region of interest" description="Disordered" evidence="1">
    <location>
        <begin position="1"/>
        <end position="88"/>
    </location>
</feature>
<feature type="region of interest" description="Disordered" evidence="1">
    <location>
        <begin position="107"/>
        <end position="192"/>
    </location>
</feature>
<sequence length="192" mass="20909">MSTSNVKLPPLSPRTFVSANTHNNTNNGISRKSSVPSILVNENKLPPLSLGQCPPPQNSSIQQNPANAENTDNKSNTGESVHTVTANVPNDTVFKREFSFANATKKTLANDDSNDHNNNNNNNNKDDQEKREEAEASGGETTNDPREKDVVMVDADRKDVGISLSQQMSSDKSQGSKNEEDKKRMSISNLLA</sequence>
<protein>
    <submittedName>
        <fullName evidence="2">Uncharacterized protein</fullName>
    </submittedName>
</protein>
<feature type="compositionally biased region" description="Polar residues" evidence="1">
    <location>
        <begin position="66"/>
        <end position="88"/>
    </location>
</feature>
<evidence type="ECO:0000256" key="1">
    <source>
        <dbReference type="SAM" id="MobiDB-lite"/>
    </source>
</evidence>
<dbReference type="AlphaFoldDB" id="A0A1E4TZH6"/>